<evidence type="ECO:0000313" key="4">
    <source>
        <dbReference type="Proteomes" id="UP000654075"/>
    </source>
</evidence>
<evidence type="ECO:0000259" key="2">
    <source>
        <dbReference type="Pfam" id="PF00188"/>
    </source>
</evidence>
<dbReference type="PANTHER" id="PTHR31157:SF1">
    <property type="entry name" value="SCP DOMAIN-CONTAINING PROTEIN"/>
    <property type="match status" value="1"/>
</dbReference>
<reference evidence="3" key="1">
    <citation type="submission" date="2021-02" db="EMBL/GenBank/DDBJ databases">
        <authorList>
            <person name="Dougan E. K."/>
            <person name="Rhodes N."/>
            <person name="Thang M."/>
            <person name="Chan C."/>
        </authorList>
    </citation>
    <scope>NUCLEOTIDE SEQUENCE</scope>
</reference>
<feature type="compositionally biased region" description="Low complexity" evidence="1">
    <location>
        <begin position="218"/>
        <end position="227"/>
    </location>
</feature>
<gene>
    <name evidence="3" type="ORF">PGLA1383_LOCUS8862</name>
</gene>
<feature type="domain" description="SCP" evidence="2">
    <location>
        <begin position="22"/>
        <end position="181"/>
    </location>
</feature>
<sequence>MELDAGSPEFAAQLAQEIANEINVFRADPRSYAQEMLQLEGCYQGKSLTYPESGTQLSTAEGMAVLRECLLDLIQASPLPTMMVSQAICGACRQHVLDMEAHDFCSHMGSDVSTPESRLARIGEHREQCAENVVFGLRSAKEIVHHMLLDDGSPERGHRANLLNGDFHFLGVSFGKHPSAETAAVVLFADHFKAKPAKQAQLMLEIAQQHQHQHQQKQHQQPQPQQQVEVEGGRQESVEDSAQRAWDQLMHDVKPPHLSVSTSVLKHVHLANRPQLYREEKAEVPTFCIDTLLPKPGLDPTIVRAFVHRVDTDHDAAISENDIAGICHKHQVKLTNEHITKLFDEILERRQPGVATRRTVSWTEIYAELQSHKRWVPVVDVHIGMEKSQGNYQLIVETAVLARWCQE</sequence>
<dbReference type="PANTHER" id="PTHR31157">
    <property type="entry name" value="SCP DOMAIN-CONTAINING PROTEIN"/>
    <property type="match status" value="1"/>
</dbReference>
<dbReference type="EMBL" id="CAJNNV010004083">
    <property type="protein sequence ID" value="CAE8590137.1"/>
    <property type="molecule type" value="Genomic_DNA"/>
</dbReference>
<organism evidence="3 4">
    <name type="scientific">Polarella glacialis</name>
    <name type="common">Dinoflagellate</name>
    <dbReference type="NCBI Taxonomy" id="89957"/>
    <lineage>
        <taxon>Eukaryota</taxon>
        <taxon>Sar</taxon>
        <taxon>Alveolata</taxon>
        <taxon>Dinophyceae</taxon>
        <taxon>Suessiales</taxon>
        <taxon>Suessiaceae</taxon>
        <taxon>Polarella</taxon>
    </lineage>
</organism>
<name>A0A813DXF0_POLGL</name>
<feature type="non-terminal residue" evidence="3">
    <location>
        <position position="1"/>
    </location>
</feature>
<accession>A0A813DXF0</accession>
<evidence type="ECO:0000256" key="1">
    <source>
        <dbReference type="SAM" id="MobiDB-lite"/>
    </source>
</evidence>
<dbReference type="AlphaFoldDB" id="A0A813DXF0"/>
<dbReference type="InterPro" id="IPR014044">
    <property type="entry name" value="CAP_dom"/>
</dbReference>
<dbReference type="Proteomes" id="UP000654075">
    <property type="component" value="Unassembled WGS sequence"/>
</dbReference>
<dbReference type="Pfam" id="PF00188">
    <property type="entry name" value="CAP"/>
    <property type="match status" value="1"/>
</dbReference>
<dbReference type="Gene3D" id="3.40.33.10">
    <property type="entry name" value="CAP"/>
    <property type="match status" value="1"/>
</dbReference>
<proteinExistence type="predicted"/>
<evidence type="ECO:0000313" key="3">
    <source>
        <dbReference type="EMBL" id="CAE8590137.1"/>
    </source>
</evidence>
<comment type="caution">
    <text evidence="3">The sequence shown here is derived from an EMBL/GenBank/DDBJ whole genome shotgun (WGS) entry which is preliminary data.</text>
</comment>
<protein>
    <recommendedName>
        <fullName evidence="2">SCP domain-containing protein</fullName>
    </recommendedName>
</protein>
<dbReference type="OrthoDB" id="308255at2759"/>
<keyword evidence="4" id="KW-1185">Reference proteome</keyword>
<dbReference type="SUPFAM" id="SSF55797">
    <property type="entry name" value="PR-1-like"/>
    <property type="match status" value="1"/>
</dbReference>
<dbReference type="InterPro" id="IPR035940">
    <property type="entry name" value="CAP_sf"/>
</dbReference>
<dbReference type="CDD" id="cd05379">
    <property type="entry name" value="CAP_bacterial"/>
    <property type="match status" value="1"/>
</dbReference>
<feature type="region of interest" description="Disordered" evidence="1">
    <location>
        <begin position="207"/>
        <end position="242"/>
    </location>
</feature>